<feature type="region of interest" description="Disordered" evidence="5">
    <location>
        <begin position="593"/>
        <end position="662"/>
    </location>
</feature>
<dbReference type="OMA" id="HRMCEMS"/>
<feature type="compositionally biased region" description="Polar residues" evidence="5">
    <location>
        <begin position="614"/>
        <end position="630"/>
    </location>
</feature>
<comment type="subcellular location">
    <subcellularLocation>
        <location evidence="1">Nucleus</location>
    </subcellularLocation>
</comment>
<dbReference type="InParanoid" id="Q4WR10"/>
<evidence type="ECO:0000313" key="7">
    <source>
        <dbReference type="EMBL" id="EAL89324.1"/>
    </source>
</evidence>
<dbReference type="RefSeq" id="XP_751362.1">
    <property type="nucleotide sequence ID" value="XM_746269.1"/>
</dbReference>
<evidence type="ECO:0000256" key="3">
    <source>
        <dbReference type="ARBA" id="ARBA00023163"/>
    </source>
</evidence>
<evidence type="ECO:0000256" key="4">
    <source>
        <dbReference type="ARBA" id="ARBA00023242"/>
    </source>
</evidence>
<name>Q4WR10_ASPFU</name>
<dbReference type="KEGG" id="afm:AFUA_4G14712"/>
<protein>
    <submittedName>
        <fullName evidence="7">C6 transcription factor, putative</fullName>
    </submittedName>
</protein>
<keyword evidence="2" id="KW-0805">Transcription regulation</keyword>
<dbReference type="SMART" id="SM00906">
    <property type="entry name" value="Fungal_trans"/>
    <property type="match status" value="1"/>
</dbReference>
<dbReference type="InterPro" id="IPR007219">
    <property type="entry name" value="XnlR_reg_dom"/>
</dbReference>
<dbReference type="VEuPathDB" id="FungiDB:Afu4g14712"/>
<keyword evidence="8" id="KW-1185">Reference proteome</keyword>
<comment type="caution">
    <text evidence="7">The sequence shown here is derived from an EMBL/GenBank/DDBJ whole genome shotgun (WGS) entry which is preliminary data.</text>
</comment>
<keyword evidence="4" id="KW-0539">Nucleus</keyword>
<evidence type="ECO:0000256" key="5">
    <source>
        <dbReference type="SAM" id="MobiDB-lite"/>
    </source>
</evidence>
<dbReference type="Proteomes" id="UP000002530">
    <property type="component" value="Unassembled WGS sequence"/>
</dbReference>
<proteinExistence type="predicted"/>
<feature type="domain" description="Xylanolytic transcriptional activator regulatory" evidence="6">
    <location>
        <begin position="286"/>
        <end position="359"/>
    </location>
</feature>
<dbReference type="Pfam" id="PF04082">
    <property type="entry name" value="Fungal_trans"/>
    <property type="match status" value="1"/>
</dbReference>
<dbReference type="PANTHER" id="PTHR31001">
    <property type="entry name" value="UNCHARACTERIZED TRANSCRIPTIONAL REGULATORY PROTEIN"/>
    <property type="match status" value="1"/>
</dbReference>
<dbReference type="OrthoDB" id="2269373at2759"/>
<sequence length="662" mass="74925">MPAAKSQVRSQIPCGNCVASETQCVTATLTPRRRRFQEKVLLDRLRHYEGLLRQHNIDFEPLHPQAKPDPVGAAVSRACGRSEPARAQTPVQSQAVPTLLQEVTNEFFCSDLWQAISRVSRCAGRQKKNTWDHHVEQPEANDQTDDNFLFGQPQVNVNVLVLHPEQVQIFRLWQIYLENVNPLLKVTHTPTLQPRIVDAVCDLGNIHPTLEALMFSIYCIAVMSLTDNECHRLLRSSKEDLLARYRLGCRQLLIKCRPWQFTNVDGLTAVYLYLVSVSPQTDPRSLSSMLAAALRIAQRMGLHNESTYTPYTAVEAEMRRRLWWSLVIFDHRMCEMSDYKVTTLTPTWDCQIPLNVNDVEIRPDTNSWAPNNEKPTEALFAVVCSELADRIRHTTFHINFVNPVLAAVAKAKNPGRMFIPADDEMLTIQKTIEEKYLAFCDPTDPLRYMAIWTTRGYLARNRLLEHYARHLTSPAMQQTDAQRNAALFYALQMLDRYRWLVDFHVPALAYIHVLNDLKKRPTESHVEKAWQAMSKNYEARVMHPKPSGQGIFTVFARAVLQTWGAREVFLRQQGMPVETPQIVLDIRNKVGQRSSDSSMVPSCGTGEPPHSSIAIGTSSETVPTQMSFSGHSADGQGFPDPDLGPSSFPEVAGSPGMDINLD</sequence>
<dbReference type="HOGENOM" id="CLU_004083_5_0_1"/>
<organism evidence="7 8">
    <name type="scientific">Aspergillus fumigatus (strain ATCC MYA-4609 / CBS 101355 / FGSC A1100 / Af293)</name>
    <name type="common">Neosartorya fumigata</name>
    <dbReference type="NCBI Taxonomy" id="330879"/>
    <lineage>
        <taxon>Eukaryota</taxon>
        <taxon>Fungi</taxon>
        <taxon>Dikarya</taxon>
        <taxon>Ascomycota</taxon>
        <taxon>Pezizomycotina</taxon>
        <taxon>Eurotiomycetes</taxon>
        <taxon>Eurotiomycetidae</taxon>
        <taxon>Eurotiales</taxon>
        <taxon>Aspergillaceae</taxon>
        <taxon>Aspergillus</taxon>
        <taxon>Aspergillus subgen. Fumigati</taxon>
    </lineage>
</organism>
<dbReference type="EMBL" id="AAHF01000005">
    <property type="protein sequence ID" value="EAL89324.1"/>
    <property type="molecule type" value="Genomic_DNA"/>
</dbReference>
<accession>Q4WR10</accession>
<dbReference type="CDD" id="cd12148">
    <property type="entry name" value="fungal_TF_MHR"/>
    <property type="match status" value="1"/>
</dbReference>
<dbReference type="PANTHER" id="PTHR31001:SF45">
    <property type="entry name" value="ZN(II)2CYS6 TRANSCRIPTION FACTOR (EUROFUNG)"/>
    <property type="match status" value="1"/>
</dbReference>
<dbReference type="InterPro" id="IPR050613">
    <property type="entry name" value="Sec_Metabolite_Reg"/>
</dbReference>
<gene>
    <name evidence="7" type="ORF">AFUA_4G14712</name>
</gene>
<dbReference type="GeneID" id="3509754"/>
<evidence type="ECO:0000256" key="2">
    <source>
        <dbReference type="ARBA" id="ARBA00023015"/>
    </source>
</evidence>
<dbReference type="GO" id="GO:0005634">
    <property type="term" value="C:nucleus"/>
    <property type="evidence" value="ECO:0007669"/>
    <property type="project" value="UniProtKB-SubCell"/>
</dbReference>
<keyword evidence="3" id="KW-0804">Transcription</keyword>
<evidence type="ECO:0000256" key="1">
    <source>
        <dbReference type="ARBA" id="ARBA00004123"/>
    </source>
</evidence>
<dbReference type="AlphaFoldDB" id="Q4WR10"/>
<evidence type="ECO:0000313" key="8">
    <source>
        <dbReference type="Proteomes" id="UP000002530"/>
    </source>
</evidence>
<dbReference type="GO" id="GO:0006351">
    <property type="term" value="P:DNA-templated transcription"/>
    <property type="evidence" value="ECO:0007669"/>
    <property type="project" value="InterPro"/>
</dbReference>
<evidence type="ECO:0000259" key="6">
    <source>
        <dbReference type="SMART" id="SM00906"/>
    </source>
</evidence>
<dbReference type="GO" id="GO:0008270">
    <property type="term" value="F:zinc ion binding"/>
    <property type="evidence" value="ECO:0007669"/>
    <property type="project" value="InterPro"/>
</dbReference>
<reference evidence="7 8" key="1">
    <citation type="journal article" date="2005" name="Nature">
        <title>Genomic sequence of the pathogenic and allergenic filamentous fungus Aspergillus fumigatus.</title>
        <authorList>
            <person name="Nierman W.C."/>
            <person name="Pain A."/>
            <person name="Anderson M.J."/>
            <person name="Wortman J.R."/>
            <person name="Kim H.S."/>
            <person name="Arroyo J."/>
            <person name="Berriman M."/>
            <person name="Abe K."/>
            <person name="Archer D.B."/>
            <person name="Bermejo C."/>
            <person name="Bennett J."/>
            <person name="Bowyer P."/>
            <person name="Chen D."/>
            <person name="Collins M."/>
            <person name="Coulsen R."/>
            <person name="Davies R."/>
            <person name="Dyer P.S."/>
            <person name="Farman M."/>
            <person name="Fedorova N."/>
            <person name="Fedorova N."/>
            <person name="Feldblyum T.V."/>
            <person name="Fischer R."/>
            <person name="Fosker N."/>
            <person name="Fraser A."/>
            <person name="Garcia J.L."/>
            <person name="Garcia M.J."/>
            <person name="Goble A."/>
            <person name="Goldman G.H."/>
            <person name="Gomi K."/>
            <person name="Griffith-Jones S."/>
            <person name="Gwilliam R."/>
            <person name="Haas B."/>
            <person name="Haas H."/>
            <person name="Harris D."/>
            <person name="Horiuchi H."/>
            <person name="Huang J."/>
            <person name="Humphray S."/>
            <person name="Jimenez J."/>
            <person name="Keller N."/>
            <person name="Khouri H."/>
            <person name="Kitamoto K."/>
            <person name="Kobayashi T."/>
            <person name="Konzack S."/>
            <person name="Kulkarni R."/>
            <person name="Kumagai T."/>
            <person name="Lafon A."/>
            <person name="Latge J.P."/>
            <person name="Li W."/>
            <person name="Lord A."/>
            <person name="Lu C."/>
            <person name="Majoros W.H."/>
            <person name="May G.S."/>
            <person name="Miller B.L."/>
            <person name="Mohamoud Y."/>
            <person name="Molina M."/>
            <person name="Monod M."/>
            <person name="Mouyna I."/>
            <person name="Mulligan S."/>
            <person name="Murphy L."/>
            <person name="O'Neil S."/>
            <person name="Paulsen I."/>
            <person name="Penalva M.A."/>
            <person name="Pertea M."/>
            <person name="Price C."/>
            <person name="Pritchard B.L."/>
            <person name="Quail M.A."/>
            <person name="Rabbinowitsch E."/>
            <person name="Rawlins N."/>
            <person name="Rajandream M.A."/>
            <person name="Reichard U."/>
            <person name="Renauld H."/>
            <person name="Robson G.D."/>
            <person name="Rodriguez de Cordoba S."/>
            <person name="Rodriguez-Pena J.M."/>
            <person name="Ronning C.M."/>
            <person name="Rutter S."/>
            <person name="Salzberg S.L."/>
            <person name="Sanchez M."/>
            <person name="Sanchez-Ferrero J.C."/>
            <person name="Saunders D."/>
            <person name="Seeger K."/>
            <person name="Squares R."/>
            <person name="Squares S."/>
            <person name="Takeuchi M."/>
            <person name="Tekaia F."/>
            <person name="Turner G."/>
            <person name="Vazquez de Aldana C.R."/>
            <person name="Weidman J."/>
            <person name="White O."/>
            <person name="Woodward J."/>
            <person name="Yu J.H."/>
            <person name="Fraser C."/>
            <person name="Galagan J.E."/>
            <person name="Asai K."/>
            <person name="Machida M."/>
            <person name="Hall N."/>
            <person name="Barrell B."/>
            <person name="Denning D.W."/>
        </authorList>
    </citation>
    <scope>NUCLEOTIDE SEQUENCE [LARGE SCALE GENOMIC DNA]</scope>
    <source>
        <strain evidence="7 8">Af293</strain>
    </source>
</reference>
<dbReference type="GO" id="GO:0003677">
    <property type="term" value="F:DNA binding"/>
    <property type="evidence" value="ECO:0007669"/>
    <property type="project" value="InterPro"/>
</dbReference>